<dbReference type="PROSITE" id="PS51257">
    <property type="entry name" value="PROKAR_LIPOPROTEIN"/>
    <property type="match status" value="1"/>
</dbReference>
<gene>
    <name evidence="3" type="primary">tcyK</name>
    <name evidence="3" type="ORF">WY13_03075</name>
</gene>
<organism evidence="3 4">
    <name type="scientific">Clostridium ljungdahlii</name>
    <dbReference type="NCBI Taxonomy" id="1538"/>
    <lineage>
        <taxon>Bacteria</taxon>
        <taxon>Bacillati</taxon>
        <taxon>Bacillota</taxon>
        <taxon>Clostridia</taxon>
        <taxon>Eubacteriales</taxon>
        <taxon>Clostridiaceae</taxon>
        <taxon>Clostridium</taxon>
    </lineage>
</organism>
<sequence>MKKIKKVMIAFVLGALVMSVYGCGKKPSSSSNESVKKIQVATSGTPKPFNFVGSDNKPTGFEIDLLKKIDEQLPDYDFQYNVTEFGSLFPGLDSKRYDLVINNLSRSKEREAKYVVSKQSYFEAPIVLIVNEDNKNVKSIDDIGGLRIPAGSGRANALFLEDYNKKNSNNPVKINYTDSGADQLLIDLHNNRYDAAIYSETYVDYVEKEYGYKYKIINLSPEQQKQLNGNSPAWIFYNQDDKKLRDEVDKVLKKFTQDGTLSNLSKKWFNGKDYSRNLPVSEK</sequence>
<dbReference type="Proteomes" id="UP000077407">
    <property type="component" value="Unassembled WGS sequence"/>
</dbReference>
<reference evidence="3 4" key="1">
    <citation type="journal article" date="2015" name="Biotechnol. Bioeng.">
        <title>Genome sequence and phenotypic characterization of Caulobacter segnis.</title>
        <authorList>
            <person name="Patel S."/>
            <person name="Fletcher B."/>
            <person name="Scott D.C."/>
            <person name="Ely B."/>
        </authorList>
    </citation>
    <scope>NUCLEOTIDE SEQUENCE [LARGE SCALE GENOMIC DNA]</scope>
    <source>
        <strain evidence="3 4">ERI-2</strain>
    </source>
</reference>
<accession>A0A162KTZ7</accession>
<comment type="caution">
    <text evidence="3">The sequence shown here is derived from an EMBL/GenBank/DDBJ whole genome shotgun (WGS) entry which is preliminary data.</text>
</comment>
<name>A0A162KTZ7_9CLOT</name>
<dbReference type="PANTHER" id="PTHR35936">
    <property type="entry name" value="MEMBRANE-BOUND LYTIC MUREIN TRANSGLYCOSYLASE F"/>
    <property type="match status" value="1"/>
</dbReference>
<dbReference type="EMBL" id="LITT01000046">
    <property type="protein sequence ID" value="OAA83946.1"/>
    <property type="molecule type" value="Genomic_DNA"/>
</dbReference>
<dbReference type="PANTHER" id="PTHR35936:SF19">
    <property type="entry name" value="AMINO-ACID-BINDING PROTEIN YXEM-RELATED"/>
    <property type="match status" value="1"/>
</dbReference>
<feature type="domain" description="Solute-binding protein family 3/N-terminal" evidence="2">
    <location>
        <begin position="37"/>
        <end position="272"/>
    </location>
</feature>
<dbReference type="AlphaFoldDB" id="A0A162KTZ7"/>
<dbReference type="Pfam" id="PF00497">
    <property type="entry name" value="SBP_bac_3"/>
    <property type="match status" value="1"/>
</dbReference>
<dbReference type="SMART" id="SM00062">
    <property type="entry name" value="PBPb"/>
    <property type="match status" value="1"/>
</dbReference>
<evidence type="ECO:0000256" key="1">
    <source>
        <dbReference type="ARBA" id="ARBA00022729"/>
    </source>
</evidence>
<protein>
    <submittedName>
        <fullName evidence="3">L-cystine-binding protein TcyK</fullName>
    </submittedName>
</protein>
<dbReference type="PATRIC" id="fig|1538.10.peg.3097"/>
<proteinExistence type="predicted"/>
<evidence type="ECO:0000313" key="4">
    <source>
        <dbReference type="Proteomes" id="UP000077407"/>
    </source>
</evidence>
<evidence type="ECO:0000259" key="2">
    <source>
        <dbReference type="SMART" id="SM00062"/>
    </source>
</evidence>
<dbReference type="Gene3D" id="3.40.190.10">
    <property type="entry name" value="Periplasmic binding protein-like II"/>
    <property type="match status" value="2"/>
</dbReference>
<dbReference type="RefSeq" id="WP_063556400.1">
    <property type="nucleotide sequence ID" value="NZ_LITT01000046.1"/>
</dbReference>
<dbReference type="InterPro" id="IPR001638">
    <property type="entry name" value="Solute-binding_3/MltF_N"/>
</dbReference>
<dbReference type="OrthoDB" id="8613538at2"/>
<dbReference type="SUPFAM" id="SSF53850">
    <property type="entry name" value="Periplasmic binding protein-like II"/>
    <property type="match status" value="1"/>
</dbReference>
<evidence type="ECO:0000313" key="3">
    <source>
        <dbReference type="EMBL" id="OAA83946.1"/>
    </source>
</evidence>
<keyword evidence="1" id="KW-0732">Signal</keyword>